<dbReference type="InterPro" id="IPR050762">
    <property type="entry name" value="HD-ZIP_Homeobox_LZ_Class_II"/>
</dbReference>
<feature type="compositionally biased region" description="Low complexity" evidence="11">
    <location>
        <begin position="261"/>
        <end position="278"/>
    </location>
</feature>
<evidence type="ECO:0000256" key="5">
    <source>
        <dbReference type="ARBA" id="ARBA00023155"/>
    </source>
</evidence>
<keyword evidence="6" id="KW-0804">Transcription</keyword>
<keyword evidence="4 8" id="KW-0238">DNA-binding</keyword>
<evidence type="ECO:0000256" key="8">
    <source>
        <dbReference type="PROSITE-ProRule" id="PRU00108"/>
    </source>
</evidence>
<dbReference type="InterPro" id="IPR000047">
    <property type="entry name" value="HTH_motif"/>
</dbReference>
<evidence type="ECO:0000256" key="10">
    <source>
        <dbReference type="SAM" id="Coils"/>
    </source>
</evidence>
<keyword evidence="15" id="KW-1185">Reference proteome</keyword>
<evidence type="ECO:0000256" key="11">
    <source>
        <dbReference type="SAM" id="MobiDB-lite"/>
    </source>
</evidence>
<dbReference type="Pfam" id="PF00046">
    <property type="entry name" value="Homeodomain"/>
    <property type="match status" value="1"/>
</dbReference>
<gene>
    <name evidence="14" type="ORF">AYBTSS11_LOCUS11287</name>
</gene>
<dbReference type="GO" id="GO:0000981">
    <property type="term" value="F:DNA-binding transcription factor activity, RNA polymerase II-specific"/>
    <property type="evidence" value="ECO:0007669"/>
    <property type="project" value="InterPro"/>
</dbReference>
<evidence type="ECO:0000256" key="6">
    <source>
        <dbReference type="ARBA" id="ARBA00023163"/>
    </source>
</evidence>
<dbReference type="SUPFAM" id="SSF46689">
    <property type="entry name" value="Homeodomain-like"/>
    <property type="match status" value="1"/>
</dbReference>
<dbReference type="PRINTS" id="PR00031">
    <property type="entry name" value="HTHREPRESSR"/>
</dbReference>
<feature type="region of interest" description="Disordered" evidence="11">
    <location>
        <begin position="309"/>
        <end position="370"/>
    </location>
</feature>
<dbReference type="GO" id="GO:0005634">
    <property type="term" value="C:nucleus"/>
    <property type="evidence" value="ECO:0007669"/>
    <property type="project" value="UniProtKB-SubCell"/>
</dbReference>
<dbReference type="InterPro" id="IPR009057">
    <property type="entry name" value="Homeodomain-like_sf"/>
</dbReference>
<dbReference type="CDD" id="cd14686">
    <property type="entry name" value="bZIP"/>
    <property type="match status" value="1"/>
</dbReference>
<comment type="subcellular location">
    <subcellularLocation>
        <location evidence="1 8 9">Nucleus</location>
    </subcellularLocation>
</comment>
<dbReference type="InterPro" id="IPR017970">
    <property type="entry name" value="Homeobox_CS"/>
</dbReference>
<dbReference type="SMART" id="SM00389">
    <property type="entry name" value="HOX"/>
    <property type="match status" value="1"/>
</dbReference>
<reference evidence="14" key="1">
    <citation type="submission" date="2023-10" db="EMBL/GenBank/DDBJ databases">
        <authorList>
            <person name="Domelevo Entfellner J.-B."/>
        </authorList>
    </citation>
    <scope>NUCLEOTIDE SEQUENCE</scope>
</reference>
<protein>
    <recommendedName>
        <fullName evidence="13">Homeobox domain-containing protein</fullName>
    </recommendedName>
</protein>
<feature type="region of interest" description="Disordered" evidence="11">
    <location>
        <begin position="1"/>
        <end position="26"/>
    </location>
</feature>
<evidence type="ECO:0000256" key="4">
    <source>
        <dbReference type="ARBA" id="ARBA00023125"/>
    </source>
</evidence>
<evidence type="ECO:0000256" key="3">
    <source>
        <dbReference type="ARBA" id="ARBA00023015"/>
    </source>
</evidence>
<dbReference type="CDD" id="cd00086">
    <property type="entry name" value="homeodomain"/>
    <property type="match status" value="1"/>
</dbReference>
<accession>A0AA86SGQ4</accession>
<sequence length="526" mass="58631">MKTLLQDSKGKGELTRAMPRGGDGRKEKKLGKATLLAGGKTLVVIAWVEIWMMLIMPVPTSDIFTSAVDVGTDSLLAQIFSLVRKTLEKQNQSRHPKKCDMNDDVMYIVIRSMELFVLWSGTYPVVQSKDDVKVIQKDESVKQGCIILGANVMIEITGLADIKSSLNLHTTPTHSLSFLYNLNPHGPPYHSNTPCFSSPSYSISLSPPYSRPQTQSLVTQLLHTLIFIKLEMMVQKEDLGLSLSLNFRHNIPHPQHLTLMSSSTHSSSPSASNPLKPSWNEAFASSDRNSDTCRGETRSFLRGIDVNRSPSAVDMEEEAGVSSPNSTVSSVSGKRSEREPNGEEHDMNRACSRGISDEEDGETSRKKLRLSKDQSAILEESFKEHNTLNPKQKLTLAKQLGLLPRQVEVWFQNRRARTKLKQTEVDCEVLKRCCENLTEENRRLQKEVQELRALKLSPQFYMQMTPPTTLTMCPSCERVAVPSSAVDGATRHHPMAQAQAHNRAIPIGPWGSAGPVPHRAFDGFHH</sequence>
<evidence type="ECO:0000256" key="12">
    <source>
        <dbReference type="SAM" id="Phobius"/>
    </source>
</evidence>
<organism evidence="14 15">
    <name type="scientific">Sphenostylis stenocarpa</name>
    <dbReference type="NCBI Taxonomy" id="92480"/>
    <lineage>
        <taxon>Eukaryota</taxon>
        <taxon>Viridiplantae</taxon>
        <taxon>Streptophyta</taxon>
        <taxon>Embryophyta</taxon>
        <taxon>Tracheophyta</taxon>
        <taxon>Spermatophyta</taxon>
        <taxon>Magnoliopsida</taxon>
        <taxon>eudicotyledons</taxon>
        <taxon>Gunneridae</taxon>
        <taxon>Pentapetalae</taxon>
        <taxon>rosids</taxon>
        <taxon>fabids</taxon>
        <taxon>Fabales</taxon>
        <taxon>Fabaceae</taxon>
        <taxon>Papilionoideae</taxon>
        <taxon>50 kb inversion clade</taxon>
        <taxon>NPAAA clade</taxon>
        <taxon>indigoferoid/millettioid clade</taxon>
        <taxon>Phaseoleae</taxon>
        <taxon>Sphenostylis</taxon>
    </lineage>
</organism>
<dbReference type="Pfam" id="PF02183">
    <property type="entry name" value="HALZ"/>
    <property type="match status" value="1"/>
</dbReference>
<dbReference type="SMART" id="SM00340">
    <property type="entry name" value="HALZ"/>
    <property type="match status" value="1"/>
</dbReference>
<keyword evidence="12" id="KW-0812">Transmembrane</keyword>
<dbReference type="Proteomes" id="UP001189624">
    <property type="component" value="Chromosome 3"/>
</dbReference>
<feature type="compositionally biased region" description="Basic and acidic residues" evidence="11">
    <location>
        <begin position="334"/>
        <end position="348"/>
    </location>
</feature>
<feature type="compositionally biased region" description="Low complexity" evidence="11">
    <location>
        <begin position="321"/>
        <end position="332"/>
    </location>
</feature>
<dbReference type="Pfam" id="PF04618">
    <property type="entry name" value="HD-ZIP_N"/>
    <property type="match status" value="1"/>
</dbReference>
<dbReference type="Gene3D" id="1.10.10.60">
    <property type="entry name" value="Homeodomain-like"/>
    <property type="match status" value="1"/>
</dbReference>
<evidence type="ECO:0000256" key="9">
    <source>
        <dbReference type="RuleBase" id="RU000682"/>
    </source>
</evidence>
<proteinExistence type="inferred from homology"/>
<evidence type="ECO:0000256" key="2">
    <source>
        <dbReference type="ARBA" id="ARBA00006074"/>
    </source>
</evidence>
<evidence type="ECO:0000256" key="7">
    <source>
        <dbReference type="ARBA" id="ARBA00023242"/>
    </source>
</evidence>
<dbReference type="EMBL" id="OY731400">
    <property type="protein sequence ID" value="CAJ1943300.1"/>
    <property type="molecule type" value="Genomic_DNA"/>
</dbReference>
<evidence type="ECO:0000259" key="13">
    <source>
        <dbReference type="PROSITE" id="PS50071"/>
    </source>
</evidence>
<keyword evidence="3" id="KW-0805">Transcription regulation</keyword>
<dbReference type="PANTHER" id="PTHR45714">
    <property type="entry name" value="HOMEOBOX-LEUCINE ZIPPER PROTEIN HAT14"/>
    <property type="match status" value="1"/>
</dbReference>
<dbReference type="FunFam" id="1.10.10.60:FF:000192">
    <property type="entry name" value="Homeobox-leucine zipper protein HAT22"/>
    <property type="match status" value="1"/>
</dbReference>
<feature type="domain" description="Homeobox" evidence="13">
    <location>
        <begin position="361"/>
        <end position="421"/>
    </location>
</feature>
<dbReference type="Gramene" id="rna-AYBTSS11_LOCUS11287">
    <property type="protein sequence ID" value="CAJ1943300.1"/>
    <property type="gene ID" value="gene-AYBTSS11_LOCUS11287"/>
</dbReference>
<keyword evidence="7 8" id="KW-0539">Nucleus</keyword>
<feature type="coiled-coil region" evidence="10">
    <location>
        <begin position="420"/>
        <end position="457"/>
    </location>
</feature>
<keyword evidence="5 8" id="KW-0371">Homeobox</keyword>
<dbReference type="GO" id="GO:0043565">
    <property type="term" value="F:sequence-specific DNA binding"/>
    <property type="evidence" value="ECO:0007669"/>
    <property type="project" value="InterPro"/>
</dbReference>
<dbReference type="PROSITE" id="PS50071">
    <property type="entry name" value="HOMEOBOX_2"/>
    <property type="match status" value="1"/>
</dbReference>
<keyword evidence="12" id="KW-0472">Membrane</keyword>
<feature type="DNA-binding region" description="Homeobox" evidence="8">
    <location>
        <begin position="363"/>
        <end position="422"/>
    </location>
</feature>
<dbReference type="AlphaFoldDB" id="A0AA86SGQ4"/>
<dbReference type="InterPro" id="IPR003106">
    <property type="entry name" value="Leu_zip_homeo"/>
</dbReference>
<name>A0AA86SGQ4_9FABA</name>
<dbReference type="PROSITE" id="PS00027">
    <property type="entry name" value="HOMEOBOX_1"/>
    <property type="match status" value="1"/>
</dbReference>
<keyword evidence="12" id="KW-1133">Transmembrane helix</keyword>
<comment type="similarity">
    <text evidence="2">Belongs to the HD-ZIP homeobox family. Class II subfamily.</text>
</comment>
<evidence type="ECO:0000313" key="14">
    <source>
        <dbReference type="EMBL" id="CAJ1943300.1"/>
    </source>
</evidence>
<dbReference type="InterPro" id="IPR006712">
    <property type="entry name" value="HD-ZIP_N"/>
</dbReference>
<keyword evidence="10" id="KW-0175">Coiled coil</keyword>
<evidence type="ECO:0000313" key="15">
    <source>
        <dbReference type="Proteomes" id="UP001189624"/>
    </source>
</evidence>
<evidence type="ECO:0000256" key="1">
    <source>
        <dbReference type="ARBA" id="ARBA00004123"/>
    </source>
</evidence>
<dbReference type="InterPro" id="IPR001356">
    <property type="entry name" value="HD"/>
</dbReference>
<feature type="transmembrane region" description="Helical" evidence="12">
    <location>
        <begin position="35"/>
        <end position="57"/>
    </location>
</feature>
<feature type="region of interest" description="Disordered" evidence="11">
    <location>
        <begin position="258"/>
        <end position="296"/>
    </location>
</feature>
<dbReference type="PANTHER" id="PTHR45714:SF83">
    <property type="entry name" value="HOMEOBOX ASSOCIATED LEUCINE ZIPPER PROTEIN"/>
    <property type="match status" value="1"/>
</dbReference>